<gene>
    <name evidence="2" type="ORF">GEV33_001627</name>
</gene>
<name>A0A8J6HUY2_TENMO</name>
<dbReference type="Proteomes" id="UP000719412">
    <property type="component" value="Unassembled WGS sequence"/>
</dbReference>
<feature type="compositionally biased region" description="Polar residues" evidence="1">
    <location>
        <begin position="273"/>
        <end position="282"/>
    </location>
</feature>
<organism evidence="2 3">
    <name type="scientific">Tenebrio molitor</name>
    <name type="common">Yellow mealworm beetle</name>
    <dbReference type="NCBI Taxonomy" id="7067"/>
    <lineage>
        <taxon>Eukaryota</taxon>
        <taxon>Metazoa</taxon>
        <taxon>Ecdysozoa</taxon>
        <taxon>Arthropoda</taxon>
        <taxon>Hexapoda</taxon>
        <taxon>Insecta</taxon>
        <taxon>Pterygota</taxon>
        <taxon>Neoptera</taxon>
        <taxon>Endopterygota</taxon>
        <taxon>Coleoptera</taxon>
        <taxon>Polyphaga</taxon>
        <taxon>Cucujiformia</taxon>
        <taxon>Tenebrionidae</taxon>
        <taxon>Tenebrio</taxon>
    </lineage>
</organism>
<reference evidence="2" key="2">
    <citation type="submission" date="2021-08" db="EMBL/GenBank/DDBJ databases">
        <authorList>
            <person name="Eriksson T."/>
        </authorList>
    </citation>
    <scope>NUCLEOTIDE SEQUENCE</scope>
    <source>
        <strain evidence="2">Stoneville</strain>
        <tissue evidence="2">Whole head</tissue>
    </source>
</reference>
<dbReference type="AlphaFoldDB" id="A0A8J6HUY2"/>
<feature type="region of interest" description="Disordered" evidence="1">
    <location>
        <begin position="103"/>
        <end position="122"/>
    </location>
</feature>
<proteinExistence type="predicted"/>
<comment type="caution">
    <text evidence="2">The sequence shown here is derived from an EMBL/GenBank/DDBJ whole genome shotgun (WGS) entry which is preliminary data.</text>
</comment>
<evidence type="ECO:0000313" key="2">
    <source>
        <dbReference type="EMBL" id="KAH0821164.1"/>
    </source>
</evidence>
<evidence type="ECO:0000256" key="1">
    <source>
        <dbReference type="SAM" id="MobiDB-lite"/>
    </source>
</evidence>
<sequence>MRNECFIASFCLMKICYPTLVAEALTTRDHTAAGGSRDRVWATRPDLLVVPPVLRFAVVNFIGRSSGSEEEWDDVSERGAESSLKARTGNVSDDRICMRGPRVVPSGRHELSPQGGPLLIKGAESSPKVTKYAKGPMRGKCRKVPLRGTDARHKIVFGQEDDGGDYGLPQERCPGWATGVAVRSLCVELRGEGSPSALPVPSHGSGLLICSPFSLVVEPYTSRSSNRPVFCVSVEASFLYLNRDTENWPQPTEGKLLTWLSNLLPLSGLGTDSESFGATRSTPPRRRRQKLYHSSAEMMPT</sequence>
<protein>
    <submittedName>
        <fullName evidence="2">Uncharacterized protein</fullName>
    </submittedName>
</protein>
<keyword evidence="3" id="KW-1185">Reference proteome</keyword>
<feature type="region of interest" description="Disordered" evidence="1">
    <location>
        <begin position="273"/>
        <end position="301"/>
    </location>
</feature>
<accession>A0A8J6HUY2</accession>
<reference evidence="2" key="1">
    <citation type="journal article" date="2020" name="J Insects Food Feed">
        <title>The yellow mealworm (Tenebrio molitor) genome: a resource for the emerging insects as food and feed industry.</title>
        <authorList>
            <person name="Eriksson T."/>
            <person name="Andere A."/>
            <person name="Kelstrup H."/>
            <person name="Emery V."/>
            <person name="Picard C."/>
        </authorList>
    </citation>
    <scope>NUCLEOTIDE SEQUENCE</scope>
    <source>
        <strain evidence="2">Stoneville</strain>
        <tissue evidence="2">Whole head</tissue>
    </source>
</reference>
<evidence type="ECO:0000313" key="3">
    <source>
        <dbReference type="Proteomes" id="UP000719412"/>
    </source>
</evidence>
<dbReference type="EMBL" id="JABDTM020009236">
    <property type="protein sequence ID" value="KAH0821164.1"/>
    <property type="molecule type" value="Genomic_DNA"/>
</dbReference>